<evidence type="ECO:0000256" key="1">
    <source>
        <dbReference type="SAM" id="MobiDB-lite"/>
    </source>
</evidence>
<gene>
    <name evidence="2" type="ORF">K8F61_11460</name>
</gene>
<organism evidence="2 3">
    <name type="scientific">Microbacterium resistens</name>
    <dbReference type="NCBI Taxonomy" id="156977"/>
    <lineage>
        <taxon>Bacteria</taxon>
        <taxon>Bacillati</taxon>
        <taxon>Actinomycetota</taxon>
        <taxon>Actinomycetes</taxon>
        <taxon>Micrococcales</taxon>
        <taxon>Microbacteriaceae</taxon>
        <taxon>Microbacterium</taxon>
    </lineage>
</organism>
<accession>A0ABY3RN46</accession>
<keyword evidence="3" id="KW-1185">Reference proteome</keyword>
<dbReference type="EMBL" id="CP082781">
    <property type="protein sequence ID" value="UGS25303.1"/>
    <property type="molecule type" value="Genomic_DNA"/>
</dbReference>
<sequence>MTDDIDRLYDLRDEIDLGRQRFAQGTPPEDEGEASDPSGAIRVVARRSENHIRVHLGDRWEDAHEPEALGAAIVATYAQIAYAALGAWGESVAEAPEPTRATPLPPLGSSVASRVEDAFAAGAERPDIHAVMHNVTEILQQLSAGFAEAAEAVGHRATAEYDGSTYGGHVTATVNGAGHLVRLVLSPQWLGRTRASGIATEINAAIDAAVEQIPPATAAGALEGTPLAEFAALAEDPDALVKRLLGR</sequence>
<reference evidence="2 3" key="1">
    <citation type="submission" date="2023-01" db="EMBL/GenBank/DDBJ databases">
        <title>Characterization of estradiol degrading bacteria Microbacterium sp. MZT7 and reveal degrading genes through genome analysis.</title>
        <authorList>
            <person name="Hao P."/>
            <person name="Gao Y."/>
        </authorList>
    </citation>
    <scope>NUCLEOTIDE SEQUENCE [LARGE SCALE GENOMIC DNA]</scope>
    <source>
        <strain evidence="2 3">MZT7</strain>
    </source>
</reference>
<name>A0ABY3RN46_9MICO</name>
<dbReference type="Proteomes" id="UP001199642">
    <property type="component" value="Chromosome"/>
</dbReference>
<dbReference type="RefSeq" id="WP_231819203.1">
    <property type="nucleotide sequence ID" value="NZ_CP082781.1"/>
</dbReference>
<protein>
    <submittedName>
        <fullName evidence="2">YbaB/EbfC family nucleoid-associated protein</fullName>
    </submittedName>
</protein>
<proteinExistence type="predicted"/>
<feature type="region of interest" description="Disordered" evidence="1">
    <location>
        <begin position="18"/>
        <end position="38"/>
    </location>
</feature>
<evidence type="ECO:0000313" key="3">
    <source>
        <dbReference type="Proteomes" id="UP001199642"/>
    </source>
</evidence>
<dbReference type="Gene3D" id="3.30.1310.10">
    <property type="entry name" value="Nucleoid-associated protein YbaB-like domain"/>
    <property type="match status" value="1"/>
</dbReference>
<evidence type="ECO:0000313" key="2">
    <source>
        <dbReference type="EMBL" id="UGS25303.1"/>
    </source>
</evidence>
<dbReference type="InterPro" id="IPR036894">
    <property type="entry name" value="YbaB-like_sf"/>
</dbReference>
<dbReference type="SUPFAM" id="SSF82607">
    <property type="entry name" value="YbaB-like"/>
    <property type="match status" value="1"/>
</dbReference>